<dbReference type="Proteomes" id="UP000178272">
    <property type="component" value="Unassembled WGS sequence"/>
</dbReference>
<dbReference type="PANTHER" id="PTHR34322">
    <property type="entry name" value="TRANSPOSASE, Y1_TNP DOMAIN-CONTAINING"/>
    <property type="match status" value="1"/>
</dbReference>
<dbReference type="GO" id="GO:0006313">
    <property type="term" value="P:DNA transposition"/>
    <property type="evidence" value="ECO:0007669"/>
    <property type="project" value="InterPro"/>
</dbReference>
<gene>
    <name evidence="2" type="ORF">A3F61_04565</name>
</gene>
<dbReference type="STRING" id="1797517.A3F61_04565"/>
<evidence type="ECO:0000259" key="1">
    <source>
        <dbReference type="SMART" id="SM01321"/>
    </source>
</evidence>
<feature type="domain" description="Transposase IS200-like" evidence="1">
    <location>
        <begin position="1"/>
        <end position="132"/>
    </location>
</feature>
<dbReference type="Pfam" id="PF01797">
    <property type="entry name" value="Y1_Tnp"/>
    <property type="match status" value="1"/>
</dbReference>
<dbReference type="AlphaFoldDB" id="A0A1G1VC02"/>
<dbReference type="SMART" id="SM01321">
    <property type="entry name" value="Y1_Tnp"/>
    <property type="match status" value="1"/>
</dbReference>
<dbReference type="InterPro" id="IPR002686">
    <property type="entry name" value="Transposase_17"/>
</dbReference>
<dbReference type="GO" id="GO:0004803">
    <property type="term" value="F:transposase activity"/>
    <property type="evidence" value="ECO:0007669"/>
    <property type="project" value="InterPro"/>
</dbReference>
<evidence type="ECO:0000313" key="2">
    <source>
        <dbReference type="EMBL" id="OGY12846.1"/>
    </source>
</evidence>
<dbReference type="EMBL" id="MHCA01000005">
    <property type="protein sequence ID" value="OGY12846.1"/>
    <property type="molecule type" value="Genomic_DNA"/>
</dbReference>
<protein>
    <recommendedName>
        <fullName evidence="1">Transposase IS200-like domain-containing protein</fullName>
    </recommendedName>
</protein>
<dbReference type="SUPFAM" id="SSF143422">
    <property type="entry name" value="Transposase IS200-like"/>
    <property type="match status" value="1"/>
</dbReference>
<accession>A0A1G1VC02</accession>
<reference evidence="2 3" key="1">
    <citation type="journal article" date="2016" name="Nat. Commun.">
        <title>Thousands of microbial genomes shed light on interconnected biogeochemical processes in an aquifer system.</title>
        <authorList>
            <person name="Anantharaman K."/>
            <person name="Brown C.T."/>
            <person name="Hug L.A."/>
            <person name="Sharon I."/>
            <person name="Castelle C.J."/>
            <person name="Probst A.J."/>
            <person name="Thomas B.C."/>
            <person name="Singh A."/>
            <person name="Wilkins M.J."/>
            <person name="Karaoz U."/>
            <person name="Brodie E.L."/>
            <person name="Williams K.H."/>
            <person name="Hubbard S.S."/>
            <person name="Banfield J.F."/>
        </authorList>
    </citation>
    <scope>NUCLEOTIDE SEQUENCE [LARGE SCALE GENOMIC DNA]</scope>
</reference>
<dbReference type="InterPro" id="IPR036515">
    <property type="entry name" value="Transposase_17_sf"/>
</dbReference>
<comment type="caution">
    <text evidence="2">The sequence shown here is derived from an EMBL/GenBank/DDBJ whole genome shotgun (WGS) entry which is preliminary data.</text>
</comment>
<sequence>MYNLGVEKRVVFENQHDLQRFLDTLIYYTNKNNKPRFSFRNRETAKKENGVPSETLVEIVAYCFMPNHFHLLLKQVSDRGVSMFLSKVTNSYTKYFNKKYRRAGSLFQGTFKAVQIKSGEELVSLSRFIHLNPLTGFVVKDLSRFPFSSYLEYINPTAQSICEKNYILKHFKNPQEYEQFVHNPEDYAKSLKEMEKQLLG</sequence>
<dbReference type="PANTHER" id="PTHR34322:SF2">
    <property type="entry name" value="TRANSPOSASE IS200-LIKE DOMAIN-CONTAINING PROTEIN"/>
    <property type="match status" value="1"/>
</dbReference>
<dbReference type="Gene3D" id="3.30.70.1290">
    <property type="entry name" value="Transposase IS200-like"/>
    <property type="match status" value="1"/>
</dbReference>
<evidence type="ECO:0000313" key="3">
    <source>
        <dbReference type="Proteomes" id="UP000178272"/>
    </source>
</evidence>
<organism evidence="2 3">
    <name type="scientific">Candidatus Blackburnbacteria bacterium RIFCSPHIGHO2_12_FULL_41_13b</name>
    <dbReference type="NCBI Taxonomy" id="1797517"/>
    <lineage>
        <taxon>Bacteria</taxon>
        <taxon>Candidatus Blackburniibacteriota</taxon>
    </lineage>
</organism>
<proteinExistence type="predicted"/>
<name>A0A1G1VC02_9BACT</name>
<dbReference type="GO" id="GO:0003677">
    <property type="term" value="F:DNA binding"/>
    <property type="evidence" value="ECO:0007669"/>
    <property type="project" value="InterPro"/>
</dbReference>